<keyword evidence="4" id="KW-0285">Flavoprotein</keyword>
<evidence type="ECO:0000256" key="7">
    <source>
        <dbReference type="ARBA" id="ARBA00023002"/>
    </source>
</evidence>
<sequence>MHISRSAQEFLEAKFDYLVVGGGNAGFPLAVRLAENPDVKVGILEAGPIPVEDVRFTQPRYTEGTAKNPAYDWCFASVPQKHAGGRQIPLPRGKGLAGSTMLNFMAWDRASQVEYDSWSLLSNKEGAWNWETLLPYFKEV</sequence>
<name>A0A8H4QZM6_9AGAR</name>
<dbReference type="Proteomes" id="UP000521872">
    <property type="component" value="Unassembled WGS sequence"/>
</dbReference>
<evidence type="ECO:0000256" key="3">
    <source>
        <dbReference type="ARBA" id="ARBA00011245"/>
    </source>
</evidence>
<keyword evidence="5" id="KW-0732">Signal</keyword>
<keyword evidence="6" id="KW-0274">FAD</keyword>
<dbReference type="SUPFAM" id="SSF51905">
    <property type="entry name" value="FAD/NAD(P)-binding domain"/>
    <property type="match status" value="1"/>
</dbReference>
<comment type="cofactor">
    <cofactor evidence="1">
        <name>FAD</name>
        <dbReference type="ChEBI" id="CHEBI:57692"/>
    </cofactor>
</comment>
<comment type="subunit">
    <text evidence="3">Monomer.</text>
</comment>
<dbReference type="GO" id="GO:0050660">
    <property type="term" value="F:flavin adenine dinucleotide binding"/>
    <property type="evidence" value="ECO:0007669"/>
    <property type="project" value="InterPro"/>
</dbReference>
<feature type="domain" description="Glucose-methanol-choline oxidoreductase N-terminal" evidence="9">
    <location>
        <begin position="15"/>
        <end position="140"/>
    </location>
</feature>
<evidence type="ECO:0000256" key="8">
    <source>
        <dbReference type="ARBA" id="ARBA00023180"/>
    </source>
</evidence>
<dbReference type="PANTHER" id="PTHR11552:SF201">
    <property type="entry name" value="GLUCOSE-METHANOL-CHOLINE OXIDOREDUCTASE N-TERMINAL DOMAIN-CONTAINING PROTEIN"/>
    <property type="match status" value="1"/>
</dbReference>
<evidence type="ECO:0000313" key="10">
    <source>
        <dbReference type="EMBL" id="KAF4620570.1"/>
    </source>
</evidence>
<evidence type="ECO:0000256" key="6">
    <source>
        <dbReference type="ARBA" id="ARBA00022827"/>
    </source>
</evidence>
<dbReference type="Gene3D" id="3.50.50.60">
    <property type="entry name" value="FAD/NAD(P)-binding domain"/>
    <property type="match status" value="1"/>
</dbReference>
<reference evidence="10 11" key="1">
    <citation type="submission" date="2019-12" db="EMBL/GenBank/DDBJ databases">
        <authorList>
            <person name="Floudas D."/>
            <person name="Bentzer J."/>
            <person name="Ahren D."/>
            <person name="Johansson T."/>
            <person name="Persson P."/>
            <person name="Tunlid A."/>
        </authorList>
    </citation>
    <scope>NUCLEOTIDE SEQUENCE [LARGE SCALE GENOMIC DNA]</scope>
    <source>
        <strain evidence="10 11">CBS 102.39</strain>
    </source>
</reference>
<evidence type="ECO:0000259" key="9">
    <source>
        <dbReference type="Pfam" id="PF00732"/>
    </source>
</evidence>
<dbReference type="InterPro" id="IPR000172">
    <property type="entry name" value="GMC_OxRdtase_N"/>
</dbReference>
<proteinExistence type="inferred from homology"/>
<dbReference type="PANTHER" id="PTHR11552">
    <property type="entry name" value="GLUCOSE-METHANOL-CHOLINE GMC OXIDOREDUCTASE"/>
    <property type="match status" value="1"/>
</dbReference>
<evidence type="ECO:0000256" key="1">
    <source>
        <dbReference type="ARBA" id="ARBA00001974"/>
    </source>
</evidence>
<evidence type="ECO:0000313" key="11">
    <source>
        <dbReference type="Proteomes" id="UP000521872"/>
    </source>
</evidence>
<comment type="similarity">
    <text evidence="2">Belongs to the GMC oxidoreductase family.</text>
</comment>
<dbReference type="GO" id="GO:0016614">
    <property type="term" value="F:oxidoreductase activity, acting on CH-OH group of donors"/>
    <property type="evidence" value="ECO:0007669"/>
    <property type="project" value="InterPro"/>
</dbReference>
<evidence type="ECO:0000256" key="2">
    <source>
        <dbReference type="ARBA" id="ARBA00010790"/>
    </source>
</evidence>
<keyword evidence="11" id="KW-1185">Reference proteome</keyword>
<keyword evidence="8" id="KW-0325">Glycoprotein</keyword>
<dbReference type="AlphaFoldDB" id="A0A8H4QZM6"/>
<evidence type="ECO:0000256" key="4">
    <source>
        <dbReference type="ARBA" id="ARBA00022630"/>
    </source>
</evidence>
<gene>
    <name evidence="10" type="ORF">D9613_000277</name>
</gene>
<comment type="caution">
    <text evidence="10">The sequence shown here is derived from an EMBL/GenBank/DDBJ whole genome shotgun (WGS) entry which is preliminary data.</text>
</comment>
<keyword evidence="7" id="KW-0560">Oxidoreductase</keyword>
<protein>
    <recommendedName>
        <fullName evidence="9">Glucose-methanol-choline oxidoreductase N-terminal domain-containing protein</fullName>
    </recommendedName>
</protein>
<evidence type="ECO:0000256" key="5">
    <source>
        <dbReference type="ARBA" id="ARBA00022729"/>
    </source>
</evidence>
<dbReference type="Pfam" id="PF00732">
    <property type="entry name" value="GMC_oxred_N"/>
    <property type="match status" value="1"/>
</dbReference>
<dbReference type="InterPro" id="IPR012132">
    <property type="entry name" value="GMC_OxRdtase"/>
</dbReference>
<dbReference type="EMBL" id="JAACJL010000015">
    <property type="protein sequence ID" value="KAF4620570.1"/>
    <property type="molecule type" value="Genomic_DNA"/>
</dbReference>
<dbReference type="InterPro" id="IPR036188">
    <property type="entry name" value="FAD/NAD-bd_sf"/>
</dbReference>
<organism evidence="10 11">
    <name type="scientific">Agrocybe pediades</name>
    <dbReference type="NCBI Taxonomy" id="84607"/>
    <lineage>
        <taxon>Eukaryota</taxon>
        <taxon>Fungi</taxon>
        <taxon>Dikarya</taxon>
        <taxon>Basidiomycota</taxon>
        <taxon>Agaricomycotina</taxon>
        <taxon>Agaricomycetes</taxon>
        <taxon>Agaricomycetidae</taxon>
        <taxon>Agaricales</taxon>
        <taxon>Agaricineae</taxon>
        <taxon>Strophariaceae</taxon>
        <taxon>Agrocybe</taxon>
    </lineage>
</organism>
<accession>A0A8H4QZM6</accession>